<keyword evidence="2" id="KW-1185">Reference proteome</keyword>
<evidence type="ECO:0000313" key="1">
    <source>
        <dbReference type="EMBL" id="KDR07996.1"/>
    </source>
</evidence>
<dbReference type="AlphaFoldDB" id="A0A067QHV2"/>
<proteinExistence type="predicted"/>
<accession>A0A067QHV2</accession>
<protein>
    <submittedName>
        <fullName evidence="1">Uncharacterized protein</fullName>
    </submittedName>
</protein>
<dbReference type="Proteomes" id="UP000027135">
    <property type="component" value="Unassembled WGS sequence"/>
</dbReference>
<organism evidence="1 2">
    <name type="scientific">Zootermopsis nevadensis</name>
    <name type="common">Dampwood termite</name>
    <dbReference type="NCBI Taxonomy" id="136037"/>
    <lineage>
        <taxon>Eukaryota</taxon>
        <taxon>Metazoa</taxon>
        <taxon>Ecdysozoa</taxon>
        <taxon>Arthropoda</taxon>
        <taxon>Hexapoda</taxon>
        <taxon>Insecta</taxon>
        <taxon>Pterygota</taxon>
        <taxon>Neoptera</taxon>
        <taxon>Polyneoptera</taxon>
        <taxon>Dictyoptera</taxon>
        <taxon>Blattodea</taxon>
        <taxon>Blattoidea</taxon>
        <taxon>Termitoidae</taxon>
        <taxon>Termopsidae</taxon>
        <taxon>Zootermopsis</taxon>
    </lineage>
</organism>
<reference evidence="1 2" key="1">
    <citation type="journal article" date="2014" name="Nat. Commun.">
        <title>Molecular traces of alternative social organization in a termite genome.</title>
        <authorList>
            <person name="Terrapon N."/>
            <person name="Li C."/>
            <person name="Robertson H.M."/>
            <person name="Ji L."/>
            <person name="Meng X."/>
            <person name="Booth W."/>
            <person name="Chen Z."/>
            <person name="Childers C.P."/>
            <person name="Glastad K.M."/>
            <person name="Gokhale K."/>
            <person name="Gowin J."/>
            <person name="Gronenberg W."/>
            <person name="Hermansen R.A."/>
            <person name="Hu H."/>
            <person name="Hunt B.G."/>
            <person name="Huylmans A.K."/>
            <person name="Khalil S.M."/>
            <person name="Mitchell R.D."/>
            <person name="Munoz-Torres M.C."/>
            <person name="Mustard J.A."/>
            <person name="Pan H."/>
            <person name="Reese J.T."/>
            <person name="Scharf M.E."/>
            <person name="Sun F."/>
            <person name="Vogel H."/>
            <person name="Xiao J."/>
            <person name="Yang W."/>
            <person name="Yang Z."/>
            <person name="Yang Z."/>
            <person name="Zhou J."/>
            <person name="Zhu J."/>
            <person name="Brent C.S."/>
            <person name="Elsik C.G."/>
            <person name="Goodisman M.A."/>
            <person name="Liberles D.A."/>
            <person name="Roe R.M."/>
            <person name="Vargo E.L."/>
            <person name="Vilcinskas A."/>
            <person name="Wang J."/>
            <person name="Bornberg-Bauer E."/>
            <person name="Korb J."/>
            <person name="Zhang G."/>
            <person name="Liebig J."/>
        </authorList>
    </citation>
    <scope>NUCLEOTIDE SEQUENCE [LARGE SCALE GENOMIC DNA]</scope>
    <source>
        <tissue evidence="1">Whole organism</tissue>
    </source>
</reference>
<dbReference type="EMBL" id="KK853383">
    <property type="protein sequence ID" value="KDR07996.1"/>
    <property type="molecule type" value="Genomic_DNA"/>
</dbReference>
<sequence length="53" mass="5747">MIHFTIWANTGKVILAIAVFDDTSVRKVVAVATMMRIKNGGSTSRYTSSLPSC</sequence>
<dbReference type="InParanoid" id="A0A067QHV2"/>
<evidence type="ECO:0000313" key="2">
    <source>
        <dbReference type="Proteomes" id="UP000027135"/>
    </source>
</evidence>
<name>A0A067QHV2_ZOONE</name>
<gene>
    <name evidence="1" type="ORF">L798_02446</name>
</gene>